<dbReference type="Gene3D" id="2.40.50.100">
    <property type="match status" value="1"/>
</dbReference>
<dbReference type="Proteomes" id="UP000559987">
    <property type="component" value="Unassembled WGS sequence"/>
</dbReference>
<dbReference type="InterPro" id="IPR058647">
    <property type="entry name" value="BSH_CzcB-like"/>
</dbReference>
<keyword evidence="4" id="KW-1133">Transmembrane helix</keyword>
<feature type="transmembrane region" description="Helical" evidence="4">
    <location>
        <begin position="12"/>
        <end position="31"/>
    </location>
</feature>
<feature type="coiled-coil region" evidence="2">
    <location>
        <begin position="160"/>
        <end position="187"/>
    </location>
</feature>
<dbReference type="SUPFAM" id="SSF111369">
    <property type="entry name" value="HlyD-like secretion proteins"/>
    <property type="match status" value="1"/>
</dbReference>
<dbReference type="EMBL" id="JACHXZ010000001">
    <property type="protein sequence ID" value="MBB3167764.1"/>
    <property type="molecule type" value="Genomic_DNA"/>
</dbReference>
<dbReference type="RefSeq" id="WP_183908760.1">
    <property type="nucleotide sequence ID" value="NZ_JACHXZ010000001.1"/>
</dbReference>
<evidence type="ECO:0000313" key="6">
    <source>
        <dbReference type="EMBL" id="MBB3167764.1"/>
    </source>
</evidence>
<gene>
    <name evidence="6" type="ORF">FHS30_000940</name>
</gene>
<dbReference type="NCBIfam" id="TIGR01730">
    <property type="entry name" value="RND_mfp"/>
    <property type="match status" value="1"/>
</dbReference>
<keyword evidence="4" id="KW-0812">Transmembrane</keyword>
<comment type="similarity">
    <text evidence="1">Belongs to the membrane fusion protein (MFP) (TC 8.A.1) family.</text>
</comment>
<reference evidence="6 7" key="1">
    <citation type="submission" date="2020-08" db="EMBL/GenBank/DDBJ databases">
        <title>Genomic Encyclopedia of Type Strains, Phase III (KMG-III): the genomes of soil and plant-associated and newly described type strains.</title>
        <authorList>
            <person name="Whitman W."/>
        </authorList>
    </citation>
    <scope>NUCLEOTIDE SEQUENCE [LARGE SCALE GENOMIC DNA]</scope>
    <source>
        <strain evidence="6 7">CECT 8571</strain>
    </source>
</reference>
<dbReference type="GO" id="GO:0015562">
    <property type="term" value="F:efflux transmembrane transporter activity"/>
    <property type="evidence" value="ECO:0007669"/>
    <property type="project" value="TreeGrafter"/>
</dbReference>
<evidence type="ECO:0000259" key="5">
    <source>
        <dbReference type="Pfam" id="PF25973"/>
    </source>
</evidence>
<sequence>MVLQKLADKRVYLPIVIIATCIGLTMVLGGMEKPPEEKVADDVAPLVKVEPIRFEPMQLSVTSQGLVKPKFNTQLVAQVSGAVTFIAPEFVRGGFVKKGQILAQIEAADYQSLVLEAKAALLSARASLQQEEALSAVAKDEWSRIKNRKPTALSLREPQLAQEQARVNAAEAALARAEKNLERTRIRAPFHALVETRDIGMGSYVNPGAPIAKVLSVSEAEIRLPVADNELKFLEQQGVGAEVVLRGQLEGEPAEWKARIIRTEGVIDEKSRMAYLVAQVLNPYGLAAPSEGDAPLDQKTHHALRFGSYVRADIKGMSLPKAALIPRHLVVEGQVPVLNSESKLQFKKVTTLRDQGVKVVVIDGVQDQDQLIVSALQYPVEGMTLRLPAVKSAPGSGPEGETVVAELAKSKD</sequence>
<evidence type="ECO:0000313" key="7">
    <source>
        <dbReference type="Proteomes" id="UP000559987"/>
    </source>
</evidence>
<dbReference type="PANTHER" id="PTHR30469">
    <property type="entry name" value="MULTIDRUG RESISTANCE PROTEIN MDTA"/>
    <property type="match status" value="1"/>
</dbReference>
<accession>A0A839UI84</accession>
<dbReference type="AlphaFoldDB" id="A0A839UI84"/>
<name>A0A839UI84_9GAMM</name>
<evidence type="ECO:0000256" key="1">
    <source>
        <dbReference type="ARBA" id="ARBA00009477"/>
    </source>
</evidence>
<comment type="caution">
    <text evidence="6">The sequence shown here is derived from an EMBL/GenBank/DDBJ whole genome shotgun (WGS) entry which is preliminary data.</text>
</comment>
<evidence type="ECO:0000256" key="3">
    <source>
        <dbReference type="SAM" id="MobiDB-lite"/>
    </source>
</evidence>
<keyword evidence="2" id="KW-0175">Coiled coil</keyword>
<dbReference type="GO" id="GO:1990281">
    <property type="term" value="C:efflux pump complex"/>
    <property type="evidence" value="ECO:0007669"/>
    <property type="project" value="TreeGrafter"/>
</dbReference>
<dbReference type="Gene3D" id="1.10.287.470">
    <property type="entry name" value="Helix hairpin bin"/>
    <property type="match status" value="1"/>
</dbReference>
<dbReference type="Gene3D" id="2.40.30.170">
    <property type="match status" value="1"/>
</dbReference>
<dbReference type="Pfam" id="PF25973">
    <property type="entry name" value="BSH_CzcB"/>
    <property type="match status" value="1"/>
</dbReference>
<evidence type="ECO:0000256" key="4">
    <source>
        <dbReference type="SAM" id="Phobius"/>
    </source>
</evidence>
<evidence type="ECO:0000256" key="2">
    <source>
        <dbReference type="SAM" id="Coils"/>
    </source>
</evidence>
<keyword evidence="7" id="KW-1185">Reference proteome</keyword>
<protein>
    <submittedName>
        <fullName evidence="6">RND family efflux transporter MFP subunit</fullName>
    </submittedName>
</protein>
<organism evidence="6 7">
    <name type="scientific">Simiduia aestuariiviva</name>
    <dbReference type="NCBI Taxonomy" id="1510459"/>
    <lineage>
        <taxon>Bacteria</taxon>
        <taxon>Pseudomonadati</taxon>
        <taxon>Pseudomonadota</taxon>
        <taxon>Gammaproteobacteria</taxon>
        <taxon>Cellvibrionales</taxon>
        <taxon>Cellvibrionaceae</taxon>
        <taxon>Simiduia</taxon>
    </lineage>
</organism>
<feature type="region of interest" description="Disordered" evidence="3">
    <location>
        <begin position="391"/>
        <end position="412"/>
    </location>
</feature>
<dbReference type="Gene3D" id="2.40.420.20">
    <property type="match status" value="1"/>
</dbReference>
<proteinExistence type="inferred from homology"/>
<feature type="domain" description="CzcB-like barrel-sandwich hybrid" evidence="5">
    <location>
        <begin position="74"/>
        <end position="212"/>
    </location>
</feature>
<dbReference type="InterPro" id="IPR006143">
    <property type="entry name" value="RND_pump_MFP"/>
</dbReference>
<dbReference type="PANTHER" id="PTHR30469:SF12">
    <property type="entry name" value="MULTIDRUG RESISTANCE PROTEIN MDTA"/>
    <property type="match status" value="1"/>
</dbReference>
<keyword evidence="4" id="KW-0472">Membrane</keyword>